<proteinExistence type="predicted"/>
<sequence>MCREMSAGYQNGLNYIALNLMEGNLGGCRLGDCDGLLRFKTACGCKGGMNGFNTSPYVSLGFKETAAAVKGLSAALHMTHGGVQGHADIVLESLISD</sequence>
<dbReference type="Proteomes" id="UP000298787">
    <property type="component" value="Chromosome 2"/>
</dbReference>
<organism evidence="1 2">
    <name type="scientific">Collichthys lucidus</name>
    <name type="common">Big head croaker</name>
    <name type="synonym">Sciaena lucida</name>
    <dbReference type="NCBI Taxonomy" id="240159"/>
    <lineage>
        <taxon>Eukaryota</taxon>
        <taxon>Metazoa</taxon>
        <taxon>Chordata</taxon>
        <taxon>Craniata</taxon>
        <taxon>Vertebrata</taxon>
        <taxon>Euteleostomi</taxon>
        <taxon>Actinopterygii</taxon>
        <taxon>Neopterygii</taxon>
        <taxon>Teleostei</taxon>
        <taxon>Neoteleostei</taxon>
        <taxon>Acanthomorphata</taxon>
        <taxon>Eupercaria</taxon>
        <taxon>Sciaenidae</taxon>
        <taxon>Collichthys</taxon>
    </lineage>
</organism>
<keyword evidence="2" id="KW-1185">Reference proteome</keyword>
<gene>
    <name evidence="1" type="ORF">D9C73_001672</name>
</gene>
<dbReference type="STRING" id="240159.A0A4U5U2D4"/>
<evidence type="ECO:0000313" key="1">
    <source>
        <dbReference type="EMBL" id="TKS67005.1"/>
    </source>
</evidence>
<reference evidence="1 2" key="1">
    <citation type="submission" date="2019-01" db="EMBL/GenBank/DDBJ databases">
        <title>Genome Assembly of Collichthys lucidus.</title>
        <authorList>
            <person name="Cai M."/>
            <person name="Xiao S."/>
        </authorList>
    </citation>
    <scope>NUCLEOTIDE SEQUENCE [LARGE SCALE GENOMIC DNA]</scope>
    <source>
        <strain evidence="1">JT15FE1705JMU</strain>
        <tissue evidence="1">Muscle</tissue>
    </source>
</reference>
<dbReference type="EMBL" id="CM014079">
    <property type="protein sequence ID" value="TKS67005.1"/>
    <property type="molecule type" value="Genomic_DNA"/>
</dbReference>
<dbReference type="AlphaFoldDB" id="A0A4U5U2D4"/>
<name>A0A4U5U2D4_COLLU</name>
<accession>A0A4U5U2D4</accession>
<protein>
    <submittedName>
        <fullName evidence="1">Uncharacterized protein</fullName>
    </submittedName>
</protein>
<evidence type="ECO:0000313" key="2">
    <source>
        <dbReference type="Proteomes" id="UP000298787"/>
    </source>
</evidence>